<proteinExistence type="predicted"/>
<evidence type="ECO:0000313" key="2">
    <source>
        <dbReference type="EMBL" id="KAK4236307.1"/>
    </source>
</evidence>
<dbReference type="AlphaFoldDB" id="A0AAN7C789"/>
<accession>A0AAN7C789</accession>
<comment type="caution">
    <text evidence="2">The sequence shown here is derived from an EMBL/GenBank/DDBJ whole genome shotgun (WGS) entry which is preliminary data.</text>
</comment>
<sequence>MELTPIKVKGRGRQKKAWRPPDPRRVMEKRKRTQDDGPVEGADGWCPKRFKSKKPPAPIENLPVEILERIILMSRNLNVLFSSVRIGKRFSHPHFLTEVVEEAFGPTWDKLFAHPRTRKMMLRHADQRVFDLPGDPVFQSAVLACRWVNVRLVLAAQQKWARRTGGPEWFDKLPEHHPRRHRALRRMKNVKRRYEKDWVGFKVGCMDFLDPPEFADPPEVWLGMLLHIDKRIDVHPQTRIPPRLLTGPFDWDSIRLLFWLVRGGARLQPEHAWDWELTLKGFDNVMALGDQDIAVVYLKLLSSLGAFKRWPRDLLKDKLQTAQDLEQTEAGGDDELLWGAVRYILESEAELAQQGIDPSALLLFNEGSQ</sequence>
<feature type="region of interest" description="Disordered" evidence="1">
    <location>
        <begin position="1"/>
        <end position="52"/>
    </location>
</feature>
<dbReference type="EMBL" id="MU860201">
    <property type="protein sequence ID" value="KAK4236307.1"/>
    <property type="molecule type" value="Genomic_DNA"/>
</dbReference>
<organism evidence="2 3">
    <name type="scientific">Achaetomium macrosporum</name>
    <dbReference type="NCBI Taxonomy" id="79813"/>
    <lineage>
        <taxon>Eukaryota</taxon>
        <taxon>Fungi</taxon>
        <taxon>Dikarya</taxon>
        <taxon>Ascomycota</taxon>
        <taxon>Pezizomycotina</taxon>
        <taxon>Sordariomycetes</taxon>
        <taxon>Sordariomycetidae</taxon>
        <taxon>Sordariales</taxon>
        <taxon>Chaetomiaceae</taxon>
        <taxon>Achaetomium</taxon>
    </lineage>
</organism>
<keyword evidence="3" id="KW-1185">Reference proteome</keyword>
<reference evidence="2" key="1">
    <citation type="journal article" date="2023" name="Mol. Phylogenet. Evol.">
        <title>Genome-scale phylogeny and comparative genomics of the fungal order Sordariales.</title>
        <authorList>
            <person name="Hensen N."/>
            <person name="Bonometti L."/>
            <person name="Westerberg I."/>
            <person name="Brannstrom I.O."/>
            <person name="Guillou S."/>
            <person name="Cros-Aarteil S."/>
            <person name="Calhoun S."/>
            <person name="Haridas S."/>
            <person name="Kuo A."/>
            <person name="Mondo S."/>
            <person name="Pangilinan J."/>
            <person name="Riley R."/>
            <person name="LaButti K."/>
            <person name="Andreopoulos B."/>
            <person name="Lipzen A."/>
            <person name="Chen C."/>
            <person name="Yan M."/>
            <person name="Daum C."/>
            <person name="Ng V."/>
            <person name="Clum A."/>
            <person name="Steindorff A."/>
            <person name="Ohm R.A."/>
            <person name="Martin F."/>
            <person name="Silar P."/>
            <person name="Natvig D.O."/>
            <person name="Lalanne C."/>
            <person name="Gautier V."/>
            <person name="Ament-Velasquez S.L."/>
            <person name="Kruys A."/>
            <person name="Hutchinson M.I."/>
            <person name="Powell A.J."/>
            <person name="Barry K."/>
            <person name="Miller A.N."/>
            <person name="Grigoriev I.V."/>
            <person name="Debuchy R."/>
            <person name="Gladieux P."/>
            <person name="Hiltunen Thoren M."/>
            <person name="Johannesson H."/>
        </authorList>
    </citation>
    <scope>NUCLEOTIDE SEQUENCE</scope>
    <source>
        <strain evidence="2">CBS 532.94</strain>
    </source>
</reference>
<evidence type="ECO:0000313" key="3">
    <source>
        <dbReference type="Proteomes" id="UP001303760"/>
    </source>
</evidence>
<reference evidence="2" key="2">
    <citation type="submission" date="2023-05" db="EMBL/GenBank/DDBJ databases">
        <authorList>
            <consortium name="Lawrence Berkeley National Laboratory"/>
            <person name="Steindorff A."/>
            <person name="Hensen N."/>
            <person name="Bonometti L."/>
            <person name="Westerberg I."/>
            <person name="Brannstrom I.O."/>
            <person name="Guillou S."/>
            <person name="Cros-Aarteil S."/>
            <person name="Calhoun S."/>
            <person name="Haridas S."/>
            <person name="Kuo A."/>
            <person name="Mondo S."/>
            <person name="Pangilinan J."/>
            <person name="Riley R."/>
            <person name="Labutti K."/>
            <person name="Andreopoulos B."/>
            <person name="Lipzen A."/>
            <person name="Chen C."/>
            <person name="Yanf M."/>
            <person name="Daum C."/>
            <person name="Ng V."/>
            <person name="Clum A."/>
            <person name="Ohm R."/>
            <person name="Martin F."/>
            <person name="Silar P."/>
            <person name="Natvig D."/>
            <person name="Lalanne C."/>
            <person name="Gautier V."/>
            <person name="Ament-Velasquez S.L."/>
            <person name="Kruys A."/>
            <person name="Hutchinson M.I."/>
            <person name="Powell A.J."/>
            <person name="Barry K."/>
            <person name="Miller A.N."/>
            <person name="Grigoriev I.V."/>
            <person name="Debuchy R."/>
            <person name="Gladieux P."/>
            <person name="Thoren M.H."/>
            <person name="Johannesson H."/>
        </authorList>
    </citation>
    <scope>NUCLEOTIDE SEQUENCE</scope>
    <source>
        <strain evidence="2">CBS 532.94</strain>
    </source>
</reference>
<evidence type="ECO:0000256" key="1">
    <source>
        <dbReference type="SAM" id="MobiDB-lite"/>
    </source>
</evidence>
<protein>
    <submittedName>
        <fullName evidence="2">Uncharacterized protein</fullName>
    </submittedName>
</protein>
<gene>
    <name evidence="2" type="ORF">C8A03DRAFT_45685</name>
</gene>
<name>A0AAN7C789_9PEZI</name>
<dbReference type="Proteomes" id="UP001303760">
    <property type="component" value="Unassembled WGS sequence"/>
</dbReference>
<feature type="compositionally biased region" description="Basic residues" evidence="1">
    <location>
        <begin position="8"/>
        <end position="18"/>
    </location>
</feature>